<protein>
    <submittedName>
        <fullName evidence="2">Uncharacterized protein</fullName>
    </submittedName>
</protein>
<reference evidence="2" key="2">
    <citation type="submission" date="2024-10" db="UniProtKB">
        <authorList>
            <consortium name="EnsemblProtists"/>
        </authorList>
    </citation>
    <scope>IDENTIFICATION</scope>
</reference>
<evidence type="ECO:0000313" key="3">
    <source>
        <dbReference type="Proteomes" id="UP000013827"/>
    </source>
</evidence>
<dbReference type="HOGENOM" id="CLU_102744_1_0_1"/>
<accession>A0A0D3KEN0</accession>
<dbReference type="GeneID" id="17279486"/>
<evidence type="ECO:0000313" key="2">
    <source>
        <dbReference type="EnsemblProtists" id="EOD34215"/>
    </source>
</evidence>
<name>A0A0D3KEN0_EMIH1</name>
<dbReference type="AlphaFoldDB" id="A0A0D3KEN0"/>
<feature type="coiled-coil region" evidence="1">
    <location>
        <begin position="22"/>
        <end position="49"/>
    </location>
</feature>
<dbReference type="EnsemblProtists" id="EOD34215">
    <property type="protein sequence ID" value="EOD34215"/>
    <property type="gene ID" value="EMIHUDRAFT_201880"/>
</dbReference>
<sequence>MIQGHILPARDWRALALTQASAEGWAAEVARAEELYEELRERAPQHCRRGGKWARERSVPKGTILCLGRVLDAHDEQDDAEGGRRDWEEDPLGFDTNPMLLRAMCMAFE</sequence>
<keyword evidence="1" id="KW-0175">Coiled coil</keyword>
<dbReference type="RefSeq" id="XP_005786644.1">
    <property type="nucleotide sequence ID" value="XM_005786587.1"/>
</dbReference>
<dbReference type="Proteomes" id="UP000013827">
    <property type="component" value="Unassembled WGS sequence"/>
</dbReference>
<reference evidence="3" key="1">
    <citation type="journal article" date="2013" name="Nature">
        <title>Pan genome of the phytoplankton Emiliania underpins its global distribution.</title>
        <authorList>
            <person name="Read B.A."/>
            <person name="Kegel J."/>
            <person name="Klute M.J."/>
            <person name="Kuo A."/>
            <person name="Lefebvre S.C."/>
            <person name="Maumus F."/>
            <person name="Mayer C."/>
            <person name="Miller J."/>
            <person name="Monier A."/>
            <person name="Salamov A."/>
            <person name="Young J."/>
            <person name="Aguilar M."/>
            <person name="Claverie J.M."/>
            <person name="Frickenhaus S."/>
            <person name="Gonzalez K."/>
            <person name="Herman E.K."/>
            <person name="Lin Y.C."/>
            <person name="Napier J."/>
            <person name="Ogata H."/>
            <person name="Sarno A.F."/>
            <person name="Shmutz J."/>
            <person name="Schroeder D."/>
            <person name="de Vargas C."/>
            <person name="Verret F."/>
            <person name="von Dassow P."/>
            <person name="Valentin K."/>
            <person name="Van de Peer Y."/>
            <person name="Wheeler G."/>
            <person name="Dacks J.B."/>
            <person name="Delwiche C.F."/>
            <person name="Dyhrman S.T."/>
            <person name="Glockner G."/>
            <person name="John U."/>
            <person name="Richards T."/>
            <person name="Worden A.Z."/>
            <person name="Zhang X."/>
            <person name="Grigoriev I.V."/>
            <person name="Allen A.E."/>
            <person name="Bidle K."/>
            <person name="Borodovsky M."/>
            <person name="Bowler C."/>
            <person name="Brownlee C."/>
            <person name="Cock J.M."/>
            <person name="Elias M."/>
            <person name="Gladyshev V.N."/>
            <person name="Groth M."/>
            <person name="Guda C."/>
            <person name="Hadaegh A."/>
            <person name="Iglesias-Rodriguez M.D."/>
            <person name="Jenkins J."/>
            <person name="Jones B.M."/>
            <person name="Lawson T."/>
            <person name="Leese F."/>
            <person name="Lindquist E."/>
            <person name="Lobanov A."/>
            <person name="Lomsadze A."/>
            <person name="Malik S.B."/>
            <person name="Marsh M.E."/>
            <person name="Mackinder L."/>
            <person name="Mock T."/>
            <person name="Mueller-Roeber B."/>
            <person name="Pagarete A."/>
            <person name="Parker M."/>
            <person name="Probert I."/>
            <person name="Quesneville H."/>
            <person name="Raines C."/>
            <person name="Rensing S.A."/>
            <person name="Riano-Pachon D.M."/>
            <person name="Richier S."/>
            <person name="Rokitta S."/>
            <person name="Shiraiwa Y."/>
            <person name="Soanes D.M."/>
            <person name="van der Giezen M."/>
            <person name="Wahlund T.M."/>
            <person name="Williams B."/>
            <person name="Wilson W."/>
            <person name="Wolfe G."/>
            <person name="Wurch L.L."/>
        </authorList>
    </citation>
    <scope>NUCLEOTIDE SEQUENCE</scope>
</reference>
<keyword evidence="3" id="KW-1185">Reference proteome</keyword>
<evidence type="ECO:0000256" key="1">
    <source>
        <dbReference type="SAM" id="Coils"/>
    </source>
</evidence>
<dbReference type="KEGG" id="ehx:EMIHUDRAFT_201880"/>
<organism evidence="2 3">
    <name type="scientific">Emiliania huxleyi (strain CCMP1516)</name>
    <dbReference type="NCBI Taxonomy" id="280463"/>
    <lineage>
        <taxon>Eukaryota</taxon>
        <taxon>Haptista</taxon>
        <taxon>Haptophyta</taxon>
        <taxon>Prymnesiophyceae</taxon>
        <taxon>Isochrysidales</taxon>
        <taxon>Noelaerhabdaceae</taxon>
        <taxon>Emiliania</taxon>
    </lineage>
</organism>
<dbReference type="PaxDb" id="2903-EOD34215"/>
<proteinExistence type="predicted"/>